<evidence type="ECO:0000256" key="1">
    <source>
        <dbReference type="ARBA" id="ARBA00009913"/>
    </source>
</evidence>
<dbReference type="GO" id="GO:0003677">
    <property type="term" value="F:DNA binding"/>
    <property type="evidence" value="ECO:0007669"/>
    <property type="project" value="UniProtKB-KW"/>
</dbReference>
<feature type="active site" description="O-(5'-phospho-DNA)-serine intermediate" evidence="5 6">
    <location>
        <position position="11"/>
    </location>
</feature>
<evidence type="ECO:0000256" key="6">
    <source>
        <dbReference type="PROSITE-ProRule" id="PRU10137"/>
    </source>
</evidence>
<organism evidence="8 9">
    <name type="scientific">Pseudonocardia ammonioxydans</name>
    <dbReference type="NCBI Taxonomy" id="260086"/>
    <lineage>
        <taxon>Bacteria</taxon>
        <taxon>Bacillati</taxon>
        <taxon>Actinomycetota</taxon>
        <taxon>Actinomycetes</taxon>
        <taxon>Pseudonocardiales</taxon>
        <taxon>Pseudonocardiaceae</taxon>
        <taxon>Pseudonocardia</taxon>
    </lineage>
</organism>
<keyword evidence="3" id="KW-0238">DNA-binding</keyword>
<evidence type="ECO:0000256" key="2">
    <source>
        <dbReference type="ARBA" id="ARBA00022908"/>
    </source>
</evidence>
<dbReference type="CDD" id="cd03768">
    <property type="entry name" value="SR_ResInv"/>
    <property type="match status" value="1"/>
</dbReference>
<dbReference type="Gene3D" id="1.10.10.60">
    <property type="entry name" value="Homeodomain-like"/>
    <property type="match status" value="1"/>
</dbReference>
<dbReference type="SUPFAM" id="SSF46689">
    <property type="entry name" value="Homeodomain-like"/>
    <property type="match status" value="1"/>
</dbReference>
<protein>
    <submittedName>
        <fullName evidence="8">DNA binding domain-containing protein, excisionase family</fullName>
    </submittedName>
</protein>
<dbReference type="STRING" id="260086.SAMN05216207_105919"/>
<evidence type="ECO:0000259" key="7">
    <source>
        <dbReference type="PROSITE" id="PS51736"/>
    </source>
</evidence>
<dbReference type="InterPro" id="IPR050639">
    <property type="entry name" value="SSR_resolvase"/>
</dbReference>
<dbReference type="Pfam" id="PF00239">
    <property type="entry name" value="Resolvase"/>
    <property type="match status" value="1"/>
</dbReference>
<accession>A0A1I5H7W7</accession>
<dbReference type="EMBL" id="FOUY01000059">
    <property type="protein sequence ID" value="SFO44355.1"/>
    <property type="molecule type" value="Genomic_DNA"/>
</dbReference>
<dbReference type="Gene3D" id="3.40.50.1390">
    <property type="entry name" value="Resolvase, N-terminal catalytic domain"/>
    <property type="match status" value="1"/>
</dbReference>
<proteinExistence type="inferred from homology"/>
<dbReference type="GO" id="GO:0000150">
    <property type="term" value="F:DNA strand exchange activity"/>
    <property type="evidence" value="ECO:0007669"/>
    <property type="project" value="InterPro"/>
</dbReference>
<dbReference type="PROSITE" id="PS00398">
    <property type="entry name" value="RECOMBINASES_2"/>
    <property type="match status" value="1"/>
</dbReference>
<dbReference type="InterPro" id="IPR006118">
    <property type="entry name" value="Recombinase_CS"/>
</dbReference>
<dbReference type="PROSITE" id="PS51736">
    <property type="entry name" value="RECOMBINASES_3"/>
    <property type="match status" value="1"/>
</dbReference>
<evidence type="ECO:0000256" key="5">
    <source>
        <dbReference type="PIRSR" id="PIRSR606118-50"/>
    </source>
</evidence>
<evidence type="ECO:0000256" key="4">
    <source>
        <dbReference type="ARBA" id="ARBA00023172"/>
    </source>
</evidence>
<dbReference type="InterPro" id="IPR036162">
    <property type="entry name" value="Resolvase-like_N_sf"/>
</dbReference>
<dbReference type="SMART" id="SM00857">
    <property type="entry name" value="Resolvase"/>
    <property type="match status" value="1"/>
</dbReference>
<keyword evidence="9" id="KW-1185">Reference proteome</keyword>
<dbReference type="AlphaFoldDB" id="A0A1I5H7W7"/>
<dbReference type="FunFam" id="3.40.50.1390:FF:000001">
    <property type="entry name" value="DNA recombinase"/>
    <property type="match status" value="1"/>
</dbReference>
<dbReference type="CDD" id="cd00569">
    <property type="entry name" value="HTH_Hin_like"/>
    <property type="match status" value="1"/>
</dbReference>
<name>A0A1I5H7W7_PSUAM</name>
<dbReference type="InterPro" id="IPR006120">
    <property type="entry name" value="Resolvase_HTH_dom"/>
</dbReference>
<dbReference type="RefSeq" id="WP_093355267.1">
    <property type="nucleotide sequence ID" value="NZ_FOUY01000059.1"/>
</dbReference>
<keyword evidence="2" id="KW-0229">DNA integration</keyword>
<comment type="similarity">
    <text evidence="1">Belongs to the site-specific recombinase resolvase family.</text>
</comment>
<dbReference type="InterPro" id="IPR006119">
    <property type="entry name" value="Resolv_N"/>
</dbReference>
<dbReference type="PANTHER" id="PTHR30461:SF2">
    <property type="entry name" value="SERINE RECOMBINASE PINE-RELATED"/>
    <property type="match status" value="1"/>
</dbReference>
<dbReference type="SUPFAM" id="SSF53041">
    <property type="entry name" value="Resolvase-like"/>
    <property type="match status" value="1"/>
</dbReference>
<gene>
    <name evidence="8" type="ORF">SAMN05216207_105919</name>
</gene>
<dbReference type="PROSITE" id="PS00397">
    <property type="entry name" value="RECOMBINASES_1"/>
    <property type="match status" value="1"/>
</dbReference>
<keyword evidence="4" id="KW-0233">DNA recombination</keyword>
<evidence type="ECO:0000313" key="9">
    <source>
        <dbReference type="Proteomes" id="UP000199614"/>
    </source>
</evidence>
<dbReference type="Proteomes" id="UP000199614">
    <property type="component" value="Unassembled WGS sequence"/>
</dbReference>
<reference evidence="8 9" key="1">
    <citation type="submission" date="2016-10" db="EMBL/GenBank/DDBJ databases">
        <authorList>
            <person name="de Groot N.N."/>
        </authorList>
    </citation>
    <scope>NUCLEOTIDE SEQUENCE [LARGE SCALE GENOMIC DNA]</scope>
    <source>
        <strain evidence="8 9">CGMCC 4.1877</strain>
    </source>
</reference>
<dbReference type="Pfam" id="PF02796">
    <property type="entry name" value="HTH_7"/>
    <property type="match status" value="1"/>
</dbReference>
<evidence type="ECO:0000313" key="8">
    <source>
        <dbReference type="EMBL" id="SFO44355.1"/>
    </source>
</evidence>
<dbReference type="OrthoDB" id="3405463at2"/>
<dbReference type="GO" id="GO:0015074">
    <property type="term" value="P:DNA integration"/>
    <property type="evidence" value="ECO:0007669"/>
    <property type="project" value="UniProtKB-KW"/>
</dbReference>
<dbReference type="PANTHER" id="PTHR30461">
    <property type="entry name" value="DNA-INVERTASE FROM LAMBDOID PROPHAGE"/>
    <property type="match status" value="1"/>
</dbReference>
<feature type="domain" description="Resolvase/invertase-type recombinase catalytic" evidence="7">
    <location>
        <begin position="3"/>
        <end position="136"/>
    </location>
</feature>
<dbReference type="InterPro" id="IPR009057">
    <property type="entry name" value="Homeodomain-like_sf"/>
</dbReference>
<sequence length="201" mass="22501">MSALLGYARVSTLEQNAELQHDALAAAGCWKVFTDRASGAKEDRPELRRVLEQCRDGDTLVVWRLDRLGRSLRHLIEVVTDLSERGVGFRSTTEAIDTTTSGGRLIFHVFGALAQFERELVRERTRAGLKAARARGRMGGRPALMTPDKTTTARRMYEQQELTVEQIARALGVSRSTIYRALGRTGSIAYRRDQQQDDPVP</sequence>
<evidence type="ECO:0000256" key="3">
    <source>
        <dbReference type="ARBA" id="ARBA00023125"/>
    </source>
</evidence>